<feature type="transmembrane region" description="Helical" evidence="1">
    <location>
        <begin position="20"/>
        <end position="45"/>
    </location>
</feature>
<dbReference type="Proteomes" id="UP001596368">
    <property type="component" value="Unassembled WGS sequence"/>
</dbReference>
<evidence type="ECO:0000256" key="1">
    <source>
        <dbReference type="SAM" id="Phobius"/>
    </source>
</evidence>
<keyword evidence="3" id="KW-1185">Reference proteome</keyword>
<evidence type="ECO:0000313" key="3">
    <source>
        <dbReference type="Proteomes" id="UP001596368"/>
    </source>
</evidence>
<proteinExistence type="predicted"/>
<feature type="transmembrane region" description="Helical" evidence="1">
    <location>
        <begin position="57"/>
        <end position="79"/>
    </location>
</feature>
<accession>A0ABD5XVU3</accession>
<evidence type="ECO:0000313" key="2">
    <source>
        <dbReference type="EMBL" id="MFC7138021.1"/>
    </source>
</evidence>
<gene>
    <name evidence="2" type="ORF">ACFQRB_19285</name>
</gene>
<reference evidence="2 3" key="1">
    <citation type="journal article" date="2019" name="Int. J. Syst. Evol. Microbiol.">
        <title>The Global Catalogue of Microorganisms (GCM) 10K type strain sequencing project: providing services to taxonomists for standard genome sequencing and annotation.</title>
        <authorList>
            <consortium name="The Broad Institute Genomics Platform"/>
            <consortium name="The Broad Institute Genome Sequencing Center for Infectious Disease"/>
            <person name="Wu L."/>
            <person name="Ma J."/>
        </authorList>
    </citation>
    <scope>NUCLEOTIDE SEQUENCE [LARGE SCALE GENOMIC DNA]</scope>
    <source>
        <strain evidence="2 3">DT92</strain>
    </source>
</reference>
<organism evidence="2 3">
    <name type="scientific">Halobaculum litoreum</name>
    <dbReference type="NCBI Taxonomy" id="3031998"/>
    <lineage>
        <taxon>Archaea</taxon>
        <taxon>Methanobacteriati</taxon>
        <taxon>Methanobacteriota</taxon>
        <taxon>Stenosarchaea group</taxon>
        <taxon>Halobacteria</taxon>
        <taxon>Halobacteriales</taxon>
        <taxon>Haloferacaceae</taxon>
        <taxon>Halobaculum</taxon>
    </lineage>
</organism>
<dbReference type="EMBL" id="JBHSZG010000008">
    <property type="protein sequence ID" value="MFC7138021.1"/>
    <property type="molecule type" value="Genomic_DNA"/>
</dbReference>
<keyword evidence="1" id="KW-1133">Transmembrane helix</keyword>
<name>A0ABD5XVU3_9EURY</name>
<comment type="caution">
    <text evidence="2">The sequence shown here is derived from an EMBL/GenBank/DDBJ whole genome shotgun (WGS) entry which is preliminary data.</text>
</comment>
<protein>
    <submittedName>
        <fullName evidence="2">Uncharacterized protein</fullName>
    </submittedName>
</protein>
<sequence>MNLALMPGFADTLGGATAYGTLLSVAAVGMLLGSLVVGALLLVILNDDDAVSGFTNILPRNVLAVLGYLLGLGVVVALLSSFL</sequence>
<dbReference type="AlphaFoldDB" id="A0ABD5XVU3"/>
<keyword evidence="1" id="KW-0472">Membrane</keyword>
<keyword evidence="1" id="KW-0812">Transmembrane</keyword>